<feature type="chain" id="PRO_5032295125" evidence="2">
    <location>
        <begin position="27"/>
        <end position="1523"/>
    </location>
</feature>
<dbReference type="RefSeq" id="WP_160662033.1">
    <property type="nucleotide sequence ID" value="NZ_BAABDV010000004.1"/>
</dbReference>
<feature type="compositionally biased region" description="Gly residues" evidence="1">
    <location>
        <begin position="1166"/>
        <end position="1176"/>
    </location>
</feature>
<evidence type="ECO:0000313" key="4">
    <source>
        <dbReference type="Proteomes" id="UP000430272"/>
    </source>
</evidence>
<feature type="region of interest" description="Disordered" evidence="1">
    <location>
        <begin position="896"/>
        <end position="915"/>
    </location>
</feature>
<keyword evidence="4" id="KW-1185">Reference proteome</keyword>
<accession>A0A844YE05</accession>
<evidence type="ECO:0000256" key="2">
    <source>
        <dbReference type="SAM" id="SignalP"/>
    </source>
</evidence>
<comment type="caution">
    <text evidence="3">The sequence shown here is derived from an EMBL/GenBank/DDBJ whole genome shotgun (WGS) entry which is preliminary data.</text>
</comment>
<dbReference type="OrthoDB" id="7393710at2"/>
<dbReference type="EMBL" id="WTYD01000004">
    <property type="protein sequence ID" value="MXO55172.1"/>
    <property type="molecule type" value="Genomic_DNA"/>
</dbReference>
<protein>
    <submittedName>
        <fullName evidence="3">Uncharacterized protein</fullName>
    </submittedName>
</protein>
<feature type="region of interest" description="Disordered" evidence="1">
    <location>
        <begin position="1155"/>
        <end position="1180"/>
    </location>
</feature>
<evidence type="ECO:0000313" key="3">
    <source>
        <dbReference type="EMBL" id="MXO55172.1"/>
    </source>
</evidence>
<evidence type="ECO:0000256" key="1">
    <source>
        <dbReference type="SAM" id="MobiDB-lite"/>
    </source>
</evidence>
<organism evidence="3 4">
    <name type="scientific">Qipengyuania pelagi</name>
    <dbReference type="NCBI Taxonomy" id="994320"/>
    <lineage>
        <taxon>Bacteria</taxon>
        <taxon>Pseudomonadati</taxon>
        <taxon>Pseudomonadota</taxon>
        <taxon>Alphaproteobacteria</taxon>
        <taxon>Sphingomonadales</taxon>
        <taxon>Erythrobacteraceae</taxon>
        <taxon>Qipengyuania</taxon>
    </lineage>
</organism>
<feature type="signal peptide" evidence="2">
    <location>
        <begin position="1"/>
        <end position="26"/>
    </location>
</feature>
<name>A0A844YE05_9SPHN</name>
<dbReference type="Proteomes" id="UP000430272">
    <property type="component" value="Unassembled WGS sequence"/>
</dbReference>
<keyword evidence="2" id="KW-0732">Signal</keyword>
<proteinExistence type="predicted"/>
<feature type="compositionally biased region" description="Gly residues" evidence="1">
    <location>
        <begin position="899"/>
        <end position="912"/>
    </location>
</feature>
<sequence length="1523" mass="154775">MIRTTQTVAAKTVATLMIGVSGIAIASPVSATDTLFSSSRIEVREGARINQQEGVTQVRLDNGGIASFIDAADFRVNADGSIDLYAGGVTVTTGPDGSEALVRMPEGVEGRVAGIGSAANFSVGPDGEARGHALSGSLRVGRAGDLRRFDGGDMFATTRGAPVRQVVSNGAQSTPDAIAAAEGSAIAHDPVVAMGGGAGPVAAAQNGLPVSLGDALAAAGASGDILGAARRVEAAVANPAIETFPGGDLRSLVAAAANIEGAFGGTPFPAAQADIIRTYLGFLAGGGSGADFLTAYSGFLAQYFDLIRIGGRPGGFARANVADINAFTAYLARTRGFAEFSNQDRALADAYLTFIANGGNADLFAASFTNLTEAYFAFLRTGGRPQDFTAASLATVESYIAFLDASGLERQLSATDRALLDAYLANGGFGFFGDYRAALDAYFAFLASGQRPSAYDGADIGVLLGYVQTLQSAGLLGTILGENAQFFADYAAFVQGGGQIDAFGQLNANIFAGYAEALNAYFAFLDAGGVPSGYSAADTEVLNSYLAQLAAAGALDRFLGERSAFFADYLAFLQGGGAIDTYAGLNANIFGGYAEALASYYAYLENGGIPSAYTALDQDTIRAYLAALARVGATEGFLADLAAFYSDYFAFVSAGGNPDNFAGLPVPPDFPAFASALNAYAAFLAGGGLPSDYDAVDSDLLQTYLEAIVASGQLADLLGANADLLTGYFTYLATGGTPDGFSGLPVYATYVSALNAYSAYLQGGGLPSAYTALDQATIRAYLAALNDAGGLASFGSLDSFFTAYFAFVAAGNDPVRFAGLPIYSQYVAALNAYYAFIADGGTPSAYTALTQAQIQAYLAALANTSGGGFANFAALNDFFVQYFAYLGDGGDPDRFAGLPGRGTGGGGGGGTGDPSPQLGSVRGWQFASDGLRVARVDAKVAADGRITEMTVYNPSGVTTDYSNRTADLREFGRFGDAVAWTRYYVGSANRQQNVSEHLLVGTPAFELPATGLIEYALVGGTAPTNRNGAPGSTGWFTGDLAVAFGSAAPRVGFNFDLYSEGTGYRVQTAGGAKGAASGGLGVSADGVFENQSLGLTVIAGTGCTGYCIGQVFGGLFGKGASHAGFTYNVFDRNQNNALQGVAVFGRSGTALAGLGDPSQKSATGATNGGDSGGGGKQNPVFLAGDGNARVGSAGDQVAFVTANAAAAVGVATPIKTTDGVLLQADLNLEKIDIQPTASSQYQRGGSDGVLGWSRISNFGGSVTNGNRQSFVLTPFASRYAHSIWGAPSVNLPTSGLINYDLVGWTTPTATNASDLTGSSFDGRLAIDFTTLKLGLEATVDVVTESYQLSSAGGIAAPSLAITTDPSAGRGNIFTGSLTAVDSGGRTVSRGAYVSGFLAGSGGSHVGLTYGIRTASSNTIQGTAAFRAANFGAVTAAQKTLAIANITAPIAGMTAPAQGSDFALPPPPTAEIATDWARWTSSAGQDRSSRIPARVALDPGSAAAANIPANPLGAWITFGSTERR</sequence>
<gene>
    <name evidence="3" type="ORF">GRI47_14300</name>
</gene>
<reference evidence="3 4" key="1">
    <citation type="submission" date="2019-12" db="EMBL/GenBank/DDBJ databases">
        <title>Genomic-based taxomic classification of the family Erythrobacteraceae.</title>
        <authorList>
            <person name="Xu L."/>
        </authorList>
    </citation>
    <scope>NUCLEOTIDE SEQUENCE [LARGE SCALE GENOMIC DNA]</scope>
    <source>
        <strain evidence="3 4">JCM 17468</strain>
    </source>
</reference>